<protein>
    <submittedName>
        <fullName evidence="2">Helix-turn-helix transcriptional regulator</fullName>
    </submittedName>
</protein>
<dbReference type="PROSITE" id="PS50943">
    <property type="entry name" value="HTH_CROC1"/>
    <property type="match status" value="1"/>
</dbReference>
<organism evidence="2 3">
    <name type="scientific">Paracoccus liaowanqingii</name>
    <dbReference type="NCBI Taxonomy" id="2560053"/>
    <lineage>
        <taxon>Bacteria</taxon>
        <taxon>Pseudomonadati</taxon>
        <taxon>Pseudomonadota</taxon>
        <taxon>Alphaproteobacteria</taxon>
        <taxon>Rhodobacterales</taxon>
        <taxon>Paracoccaceae</taxon>
        <taxon>Paracoccus</taxon>
    </lineage>
</organism>
<dbReference type="KEGG" id="plia:E4191_05685"/>
<dbReference type="Pfam" id="PF01381">
    <property type="entry name" value="HTH_3"/>
    <property type="match status" value="1"/>
</dbReference>
<accession>A0A4V1BIX0</accession>
<dbReference type="InterPro" id="IPR001387">
    <property type="entry name" value="Cro/C1-type_HTH"/>
</dbReference>
<dbReference type="SUPFAM" id="SSF47413">
    <property type="entry name" value="lambda repressor-like DNA-binding domains"/>
    <property type="match status" value="1"/>
</dbReference>
<reference evidence="3" key="1">
    <citation type="submission" date="2019-03" db="EMBL/GenBank/DDBJ databases">
        <authorList>
            <person name="Li J."/>
        </authorList>
    </citation>
    <scope>NUCLEOTIDE SEQUENCE [LARGE SCALE GENOMIC DNA]</scope>
    <source>
        <strain evidence="3">2251</strain>
    </source>
</reference>
<evidence type="ECO:0000313" key="3">
    <source>
        <dbReference type="Proteomes" id="UP000296374"/>
    </source>
</evidence>
<dbReference type="AlphaFoldDB" id="A0A4V1BIX0"/>
<dbReference type="GO" id="GO:0003677">
    <property type="term" value="F:DNA binding"/>
    <property type="evidence" value="ECO:0007669"/>
    <property type="project" value="InterPro"/>
</dbReference>
<dbReference type="Gene3D" id="1.10.260.40">
    <property type="entry name" value="lambda repressor-like DNA-binding domains"/>
    <property type="match status" value="1"/>
</dbReference>
<feature type="domain" description="HTH cro/C1-type" evidence="1">
    <location>
        <begin position="27"/>
        <end position="71"/>
    </location>
</feature>
<dbReference type="InterPro" id="IPR010982">
    <property type="entry name" value="Lambda_DNA-bd_dom_sf"/>
</dbReference>
<dbReference type="RefSeq" id="WP_135312551.1">
    <property type="nucleotide sequence ID" value="NZ_CP038439.1"/>
</dbReference>
<sequence>MPNPYENTPAALFVRRQTELLRHRKKQKEIAHEAGFMTPNLITMIKNGSTKIPLDRVPALARALETDPAFLMRLTLEQAIGPTASVAVLEVFGTATTLNERAWLEEIRDASGQTDPKLTARSRTALRAIFGK</sequence>
<dbReference type="Proteomes" id="UP000296374">
    <property type="component" value="Chromosome"/>
</dbReference>
<name>A0A4V1BIX0_9RHOB</name>
<evidence type="ECO:0000313" key="2">
    <source>
        <dbReference type="EMBL" id="QBX34262.1"/>
    </source>
</evidence>
<dbReference type="EMBL" id="CP038439">
    <property type="protein sequence ID" value="QBX34262.1"/>
    <property type="molecule type" value="Genomic_DNA"/>
</dbReference>
<evidence type="ECO:0000259" key="1">
    <source>
        <dbReference type="PROSITE" id="PS50943"/>
    </source>
</evidence>
<gene>
    <name evidence="2" type="ORF">E4191_05685</name>
</gene>
<proteinExistence type="predicted"/>